<proteinExistence type="predicted"/>
<keyword evidence="1" id="KW-0812">Transmembrane</keyword>
<dbReference type="EMBL" id="JABFAJ010000011">
    <property type="protein sequence ID" value="NNU27213.1"/>
    <property type="molecule type" value="Genomic_DNA"/>
</dbReference>
<keyword evidence="1" id="KW-0472">Membrane</keyword>
<protein>
    <submittedName>
        <fullName evidence="2">Uncharacterized protein</fullName>
    </submittedName>
</protein>
<evidence type="ECO:0000313" key="3">
    <source>
        <dbReference type="Proteomes" id="UP000557204"/>
    </source>
</evidence>
<feature type="transmembrane region" description="Helical" evidence="1">
    <location>
        <begin position="27"/>
        <end position="46"/>
    </location>
</feature>
<dbReference type="RefSeq" id="WP_171246709.1">
    <property type="nucleotide sequence ID" value="NZ_JABFAJ010000011.1"/>
</dbReference>
<organism evidence="2 3">
    <name type="scientific">Isoptericola sediminis</name>
    <dbReference type="NCBI Taxonomy" id="2733572"/>
    <lineage>
        <taxon>Bacteria</taxon>
        <taxon>Bacillati</taxon>
        <taxon>Actinomycetota</taxon>
        <taxon>Actinomycetes</taxon>
        <taxon>Micrococcales</taxon>
        <taxon>Promicromonosporaceae</taxon>
        <taxon>Isoptericola</taxon>
    </lineage>
</organism>
<gene>
    <name evidence="2" type="ORF">HLI28_06615</name>
</gene>
<dbReference type="AlphaFoldDB" id="A0A849KF70"/>
<keyword evidence="1" id="KW-1133">Transmembrane helix</keyword>
<comment type="caution">
    <text evidence="2">The sequence shown here is derived from an EMBL/GenBank/DDBJ whole genome shotgun (WGS) entry which is preliminary data.</text>
</comment>
<dbReference type="Proteomes" id="UP000557204">
    <property type="component" value="Unassembled WGS sequence"/>
</dbReference>
<accession>A0A849KF70</accession>
<evidence type="ECO:0000256" key="1">
    <source>
        <dbReference type="SAM" id="Phobius"/>
    </source>
</evidence>
<name>A0A849KF70_9MICO</name>
<evidence type="ECO:0000313" key="2">
    <source>
        <dbReference type="EMBL" id="NNU27213.1"/>
    </source>
</evidence>
<keyword evidence="3" id="KW-1185">Reference proteome</keyword>
<sequence>MDIVPTRSAAPVSPGDLAERLRTRRRCALGASGSAAVVVAVLVSAAATSSHLGAPACWPWLLTGLQVTALWAAGGPRWWGWLLGASVQPPWIAYALVTDQLGFVPGCLVSGSVQALSFLRSVRPEEES</sequence>
<reference evidence="2 3" key="1">
    <citation type="submission" date="2020-05" db="EMBL/GenBank/DDBJ databases">
        <title>Genome sequence of Isoptericola sp. JC619 isolated from Chilika lagoon, India.</title>
        <authorList>
            <person name="Kumar D."/>
            <person name="Appam K."/>
            <person name="Gandham S."/>
            <person name="Uppada J."/>
            <person name="Sasikala C."/>
            <person name="Venkata Ramana C."/>
        </authorList>
    </citation>
    <scope>NUCLEOTIDE SEQUENCE [LARGE SCALE GENOMIC DNA]</scope>
    <source>
        <strain evidence="2 3">JC619</strain>
    </source>
</reference>